<dbReference type="OrthoDB" id="3731485at2"/>
<sequence length="106" mass="11485">MSTAEPPHAGSEHLLVLPDRRRAEEIADALRSEGFEHVRVLREAPRGRGHGAGGADAGWGVHVLDTRLPDAPGGGAYEGLRERFVDLAREHDGWYDQPGDERPATG</sequence>
<evidence type="ECO:0000313" key="2">
    <source>
        <dbReference type="Proteomes" id="UP000253790"/>
    </source>
</evidence>
<dbReference type="Proteomes" id="UP000253790">
    <property type="component" value="Chromosome"/>
</dbReference>
<keyword evidence="2" id="KW-1185">Reference proteome</keyword>
<name>A0A345NPW6_9MICO</name>
<accession>A0A345NPW6</accession>
<dbReference type="AlphaFoldDB" id="A0A345NPW6"/>
<protein>
    <submittedName>
        <fullName evidence="1">Uncharacterized protein</fullName>
    </submittedName>
</protein>
<gene>
    <name evidence="1" type="ORF">DV701_13975</name>
</gene>
<dbReference type="KEGG" id="orn:DV701_13975"/>
<dbReference type="EMBL" id="CP031229">
    <property type="protein sequence ID" value="AXH97074.1"/>
    <property type="molecule type" value="Genomic_DNA"/>
</dbReference>
<organism evidence="1 2">
    <name type="scientific">Ornithinimicrobium avium</name>
    <dbReference type="NCBI Taxonomy" id="2283195"/>
    <lineage>
        <taxon>Bacteria</taxon>
        <taxon>Bacillati</taxon>
        <taxon>Actinomycetota</taxon>
        <taxon>Actinomycetes</taxon>
        <taxon>Micrococcales</taxon>
        <taxon>Ornithinimicrobiaceae</taxon>
        <taxon>Ornithinimicrobium</taxon>
    </lineage>
</organism>
<reference evidence="1 2" key="1">
    <citation type="submission" date="2018-07" db="EMBL/GenBank/DDBJ databases">
        <title>Complete genome sequencing of Ornithinimicrobium sp. AMA3305.</title>
        <authorList>
            <person name="Bae J.-W."/>
        </authorList>
    </citation>
    <scope>NUCLEOTIDE SEQUENCE [LARGE SCALE GENOMIC DNA]</scope>
    <source>
        <strain evidence="1 2">AMA3305</strain>
    </source>
</reference>
<dbReference type="RefSeq" id="WP_114929109.1">
    <property type="nucleotide sequence ID" value="NZ_CP031229.1"/>
</dbReference>
<evidence type="ECO:0000313" key="1">
    <source>
        <dbReference type="EMBL" id="AXH97074.1"/>
    </source>
</evidence>
<proteinExistence type="predicted"/>